<dbReference type="HOGENOM" id="CLU_038505_0_5_1"/>
<reference evidence="6 7" key="1">
    <citation type="journal article" date="2013" name="Genome Biol.">
        <title>The genome sequence of the most widely cultivated cacao type and its use to identify candidate genes regulating pod color.</title>
        <authorList>
            <person name="Motamayor J.C."/>
            <person name="Mockaitis K."/>
            <person name="Schmutz J."/>
            <person name="Haiminen N."/>
            <person name="Iii D.L."/>
            <person name="Cornejo O."/>
            <person name="Findley S.D."/>
            <person name="Zheng P."/>
            <person name="Utro F."/>
            <person name="Royaert S."/>
            <person name="Saski C."/>
            <person name="Jenkins J."/>
            <person name="Podicheti R."/>
            <person name="Zhao M."/>
            <person name="Scheffler B.E."/>
            <person name="Stack J.C."/>
            <person name="Feltus F.A."/>
            <person name="Mustiga G.M."/>
            <person name="Amores F."/>
            <person name="Phillips W."/>
            <person name="Marelli J.P."/>
            <person name="May G.D."/>
            <person name="Shapiro H."/>
            <person name="Ma J."/>
            <person name="Bustamante C.D."/>
            <person name="Schnell R.J."/>
            <person name="Main D."/>
            <person name="Gilbert D."/>
            <person name="Parida L."/>
            <person name="Kuhn D.N."/>
        </authorList>
    </citation>
    <scope>NUCLEOTIDE SEQUENCE [LARGE SCALE GENOMIC DNA]</scope>
    <source>
        <strain evidence="7">cv. Matina 1-6</strain>
    </source>
</reference>
<evidence type="ECO:0000256" key="3">
    <source>
        <dbReference type="ARBA" id="ARBA00005432"/>
    </source>
</evidence>
<dbReference type="SUPFAM" id="SSF64005">
    <property type="entry name" value="Undecaprenyl diphosphate synthase"/>
    <property type="match status" value="1"/>
</dbReference>
<dbReference type="GO" id="GO:0016765">
    <property type="term" value="F:transferase activity, transferring alkyl or aryl (other than methyl) groups"/>
    <property type="evidence" value="ECO:0007669"/>
    <property type="project" value="InterPro"/>
</dbReference>
<sequence length="326" mass="37124">MLKWKLPKTFVSTFSSLNREEQFDMEKGVIESKILSGWRSIFRKCVFRVLRVGPIPSHIAIIMDGNRRYAKTKKVDKGAGYEAGTLALLYMLVCCYELGVKHLTVYAFSIDNFKRKPEEVQKVMDLVRESIPLLTRMVKRCPMRVHFAGNLQLLGADIRIPAERLMESTADNSKFVFTICVAYNSTDEILHAVRESCREKCDHIQEISGIDGSNGLQGKNGDIHEGDQDLIKLEDIEKHMYMGIAPDPDILIRTAGEYRLSNFLLWQTSCSQLSSSFTLWPKFGIWHLAWVVLDFQRNHPYFGKKKKAAVDLANGSYFSSSPPSKS</sequence>
<evidence type="ECO:0000256" key="5">
    <source>
        <dbReference type="RuleBase" id="RU363018"/>
    </source>
</evidence>
<comment type="similarity">
    <text evidence="3 5">Belongs to the UPP synthase family.</text>
</comment>
<organism evidence="6 7">
    <name type="scientific">Theobroma cacao</name>
    <name type="common">Cacao</name>
    <name type="synonym">Cocoa</name>
    <dbReference type="NCBI Taxonomy" id="3641"/>
    <lineage>
        <taxon>Eukaryota</taxon>
        <taxon>Viridiplantae</taxon>
        <taxon>Streptophyta</taxon>
        <taxon>Embryophyta</taxon>
        <taxon>Tracheophyta</taxon>
        <taxon>Spermatophyta</taxon>
        <taxon>Magnoliopsida</taxon>
        <taxon>eudicotyledons</taxon>
        <taxon>Gunneridae</taxon>
        <taxon>Pentapetalae</taxon>
        <taxon>rosids</taxon>
        <taxon>malvids</taxon>
        <taxon>Malvales</taxon>
        <taxon>Malvaceae</taxon>
        <taxon>Byttnerioideae</taxon>
        <taxon>Theobroma</taxon>
    </lineage>
</organism>
<dbReference type="EC" id="2.5.1.-" evidence="5"/>
<dbReference type="Pfam" id="PF01255">
    <property type="entry name" value="Prenyltransf"/>
    <property type="match status" value="1"/>
</dbReference>
<name>A0A061E2L4_THECC</name>
<evidence type="ECO:0000313" key="6">
    <source>
        <dbReference type="EMBL" id="EOX98882.1"/>
    </source>
</evidence>
<dbReference type="OMA" id="ESCREKC"/>
<dbReference type="PANTHER" id="PTHR10291">
    <property type="entry name" value="DEHYDRODOLICHYL DIPHOSPHATE SYNTHASE FAMILY MEMBER"/>
    <property type="match status" value="1"/>
</dbReference>
<dbReference type="Gramene" id="EOX98882">
    <property type="protein sequence ID" value="EOX98882"/>
    <property type="gene ID" value="TCM_007552"/>
</dbReference>
<dbReference type="Proteomes" id="UP000026915">
    <property type="component" value="Chromosome 2"/>
</dbReference>
<dbReference type="GO" id="GO:0005783">
    <property type="term" value="C:endoplasmic reticulum"/>
    <property type="evidence" value="ECO:0000318"/>
    <property type="project" value="GO_Central"/>
</dbReference>
<accession>A0A061E2L4</accession>
<dbReference type="UniPathway" id="UPA00378"/>
<evidence type="ECO:0000256" key="1">
    <source>
        <dbReference type="ARBA" id="ARBA00002674"/>
    </source>
</evidence>
<dbReference type="InterPro" id="IPR018520">
    <property type="entry name" value="UPP_synth-like_CS"/>
</dbReference>
<keyword evidence="4 5" id="KW-0808">Transferase</keyword>
<dbReference type="eggNOG" id="KOG1602">
    <property type="taxonomic scope" value="Eukaryota"/>
</dbReference>
<gene>
    <name evidence="6" type="ORF">TCM_007552</name>
</gene>
<dbReference type="GO" id="GO:0016094">
    <property type="term" value="P:polyprenol biosynthetic process"/>
    <property type="evidence" value="ECO:0000318"/>
    <property type="project" value="GO_Central"/>
</dbReference>
<dbReference type="InParanoid" id="A0A061E2L4"/>
<evidence type="ECO:0000313" key="7">
    <source>
        <dbReference type="Proteomes" id="UP000026915"/>
    </source>
</evidence>
<dbReference type="STRING" id="3641.A0A061E2L4"/>
<dbReference type="NCBIfam" id="TIGR00055">
    <property type="entry name" value="uppS"/>
    <property type="match status" value="1"/>
</dbReference>
<dbReference type="InterPro" id="IPR001441">
    <property type="entry name" value="UPP_synth-like"/>
</dbReference>
<comment type="function">
    <text evidence="1">Catalyzes cis-prenyl chain elongation to produce the polyprenyl backbone of dolichol, a glycosyl carrier-lipid required for the biosynthesis of several classes of glycoprotein.</text>
</comment>
<protein>
    <recommendedName>
        <fullName evidence="5">Alkyl transferase</fullName>
        <ecNumber evidence="5">2.5.1.-</ecNumber>
    </recommendedName>
</protein>
<dbReference type="CDD" id="cd00475">
    <property type="entry name" value="Cis_IPPS"/>
    <property type="match status" value="1"/>
</dbReference>
<dbReference type="PROSITE" id="PS01066">
    <property type="entry name" value="UPP_SYNTHASE"/>
    <property type="match status" value="1"/>
</dbReference>
<dbReference type="Gene3D" id="3.40.1180.10">
    <property type="entry name" value="Decaprenyl diphosphate synthase-like"/>
    <property type="match status" value="1"/>
</dbReference>
<dbReference type="EMBL" id="CM001880">
    <property type="protein sequence ID" value="EOX98882.1"/>
    <property type="molecule type" value="Genomic_DNA"/>
</dbReference>
<proteinExistence type="inferred from homology"/>
<keyword evidence="7" id="KW-1185">Reference proteome</keyword>
<comment type="pathway">
    <text evidence="2">Protein modification; protein glycosylation.</text>
</comment>
<dbReference type="InterPro" id="IPR036424">
    <property type="entry name" value="UPP_synth-like_sf"/>
</dbReference>
<evidence type="ECO:0000256" key="4">
    <source>
        <dbReference type="ARBA" id="ARBA00022679"/>
    </source>
</evidence>
<evidence type="ECO:0000256" key="2">
    <source>
        <dbReference type="ARBA" id="ARBA00004922"/>
    </source>
</evidence>
<dbReference type="AlphaFoldDB" id="A0A061E2L4"/>
<dbReference type="HAMAP" id="MF_01139">
    <property type="entry name" value="ISPT"/>
    <property type="match status" value="1"/>
</dbReference>
<dbReference type="PANTHER" id="PTHR10291:SF24">
    <property type="entry name" value="ALKYL TRANSFERASE"/>
    <property type="match status" value="1"/>
</dbReference>